<dbReference type="PANTHER" id="PTHR21262:SF31">
    <property type="entry name" value="GTP PYROPHOSPHOKINASE"/>
    <property type="match status" value="1"/>
</dbReference>
<sequence>MGNEAIAPIEDIIKQIQAYQPDAPVELVRKAYAFAYDAHEGQLRVSGEEYIIHPLGVAQILADLKIDAVTISASLLHDVVEDTGYSLVELEKHFSKEIALLVDGVTKLNRIEYKSKEEQQLENYRKMFLAMAKDIRVVLIKLADRLHNMRTLKHMPEAKQRKIAGETLEIFAPLAHRLGMSNIKWELEDLALRYLEPEKYYELVEKVKQKRKEREELVNASIQILIERLGTVGIIADIQGRPKHFYSIYKKMQKGNKDLSEIYDLSAIRILVDSVKDCYGALGIVHTLWKPLPGRFKDYIAMPKSNMYQSLHTTVIGTRGQPLEIQIRTWTMHQVSEYGIAAHWRYKEGGKGADKEFDQKLSWLRQLLEWQQELRDPREFMEALTLDVFSDEVFVFTPKGDVIDLPAGSIPIDFAYRIHTDVGHRCVGAKVNGKIVPLEYKLINGDIVEIITSKQNNGPSRDWLNIVGSSETRNKIRQWYKKEKREENVAKGRELIEKESKKLGYDWKALSKGDRLIEVAKKFNILNEEDLLAALGFGGVTIHGVMTKLIELHKKELRSTTPPDISQILAGLKPKNTKRKSSHGVLVEGEAGLMVRLARCCNPIPGDGIVGYITRGRGVSVHRSDCPNILNQPDEYERMIEVNWDIHTDNTYKVTIEVTCSDRAGILSELMMIPAESKTNISSVNTRTHKNKTVTIILTLDISNASQVETIMTKLRRVKEVYSVYRSIPNMGMSGSN</sequence>
<evidence type="ECO:0000256" key="1">
    <source>
        <dbReference type="ARBA" id="ARBA00004976"/>
    </source>
</evidence>
<dbReference type="InterPro" id="IPR043519">
    <property type="entry name" value="NT_sf"/>
</dbReference>
<feature type="domain" description="TGS" evidence="7">
    <location>
        <begin position="391"/>
        <end position="452"/>
    </location>
</feature>
<dbReference type="Gene3D" id="3.10.20.30">
    <property type="match status" value="1"/>
</dbReference>
<dbReference type="FunFam" id="1.10.3210.10:FF:000001">
    <property type="entry name" value="GTP pyrophosphokinase RelA"/>
    <property type="match status" value="1"/>
</dbReference>
<dbReference type="UniPathway" id="UPA00908">
    <property type="reaction ID" value="UER00884"/>
</dbReference>
<dbReference type="InterPro" id="IPR006674">
    <property type="entry name" value="HD_domain"/>
</dbReference>
<dbReference type="SMART" id="SM00954">
    <property type="entry name" value="RelA_SpoT"/>
    <property type="match status" value="1"/>
</dbReference>
<name>A0A1G9KSJ8_9FIRM</name>
<dbReference type="FunFam" id="3.30.460.10:FF:000001">
    <property type="entry name" value="GTP pyrophosphokinase RelA"/>
    <property type="match status" value="1"/>
</dbReference>
<dbReference type="STRING" id="146817.SAMN04488502_101114"/>
<dbReference type="InterPro" id="IPR012676">
    <property type="entry name" value="TGS-like"/>
</dbReference>
<dbReference type="InterPro" id="IPR007685">
    <property type="entry name" value="RelA_SpoT"/>
</dbReference>
<dbReference type="Pfam" id="PF13328">
    <property type="entry name" value="HD_4"/>
    <property type="match status" value="1"/>
</dbReference>
<dbReference type="InterPro" id="IPR045865">
    <property type="entry name" value="ACT-like_dom_sf"/>
</dbReference>
<dbReference type="EC" id="2.7.6.5" evidence="2"/>
<dbReference type="SUPFAM" id="SSF81301">
    <property type="entry name" value="Nucleotidyltransferase"/>
    <property type="match status" value="1"/>
</dbReference>
<dbReference type="PROSITE" id="PS51880">
    <property type="entry name" value="TGS"/>
    <property type="match status" value="1"/>
</dbReference>
<comment type="pathway">
    <text evidence="1">Purine metabolism; ppGpp biosynthesis; ppGpp from GTP: step 1/2.</text>
</comment>
<dbReference type="CDD" id="cd05399">
    <property type="entry name" value="NT_Rel-Spo_like"/>
    <property type="match status" value="1"/>
</dbReference>
<dbReference type="InterPro" id="IPR033655">
    <property type="entry name" value="TGS_RelA/SpoT"/>
</dbReference>
<evidence type="ECO:0000259" key="6">
    <source>
        <dbReference type="PROSITE" id="PS51831"/>
    </source>
</evidence>
<proteinExistence type="inferred from homology"/>
<dbReference type="PROSITE" id="PS51671">
    <property type="entry name" value="ACT"/>
    <property type="match status" value="1"/>
</dbReference>
<dbReference type="InterPro" id="IPR004095">
    <property type="entry name" value="TGS"/>
</dbReference>
<dbReference type="CDD" id="cd00077">
    <property type="entry name" value="HDc"/>
    <property type="match status" value="1"/>
</dbReference>
<dbReference type="Pfam" id="PF19296">
    <property type="entry name" value="RelA_AH_RIS"/>
    <property type="match status" value="1"/>
</dbReference>
<dbReference type="CDD" id="cd04876">
    <property type="entry name" value="ACT_RelA-SpoT"/>
    <property type="match status" value="1"/>
</dbReference>
<dbReference type="OrthoDB" id="9805041at2"/>
<dbReference type="Gene3D" id="3.30.70.260">
    <property type="match status" value="1"/>
</dbReference>
<dbReference type="Proteomes" id="UP000214880">
    <property type="component" value="Unassembled WGS sequence"/>
</dbReference>
<comment type="similarity">
    <text evidence="4">Belongs to the relA/spoT family.</text>
</comment>
<gene>
    <name evidence="8" type="ORF">SAMN04488502_101114</name>
</gene>
<dbReference type="Gene3D" id="3.30.460.10">
    <property type="entry name" value="Beta Polymerase, domain 2"/>
    <property type="match status" value="1"/>
</dbReference>
<dbReference type="EMBL" id="FNHB01000001">
    <property type="protein sequence ID" value="SDL52255.1"/>
    <property type="molecule type" value="Genomic_DNA"/>
</dbReference>
<dbReference type="SUPFAM" id="SSF55021">
    <property type="entry name" value="ACT-like"/>
    <property type="match status" value="1"/>
</dbReference>
<dbReference type="InterPro" id="IPR004811">
    <property type="entry name" value="RelA/Spo_fam"/>
</dbReference>
<dbReference type="GO" id="GO:0016301">
    <property type="term" value="F:kinase activity"/>
    <property type="evidence" value="ECO:0007669"/>
    <property type="project" value="UniProtKB-KW"/>
</dbReference>
<comment type="catalytic activity">
    <reaction evidence="3">
        <text>GTP + ATP = guanosine 3'-diphosphate 5'-triphosphate + AMP</text>
        <dbReference type="Rhea" id="RHEA:22088"/>
        <dbReference type="ChEBI" id="CHEBI:30616"/>
        <dbReference type="ChEBI" id="CHEBI:37565"/>
        <dbReference type="ChEBI" id="CHEBI:142410"/>
        <dbReference type="ChEBI" id="CHEBI:456215"/>
        <dbReference type="EC" id="2.7.6.5"/>
    </reaction>
</comment>
<dbReference type="FunFam" id="3.10.20.30:FF:000002">
    <property type="entry name" value="GTP pyrophosphokinase (RelA/SpoT)"/>
    <property type="match status" value="1"/>
</dbReference>
<evidence type="ECO:0000313" key="9">
    <source>
        <dbReference type="Proteomes" id="UP000214880"/>
    </source>
</evidence>
<dbReference type="GO" id="GO:0005886">
    <property type="term" value="C:plasma membrane"/>
    <property type="evidence" value="ECO:0007669"/>
    <property type="project" value="TreeGrafter"/>
</dbReference>
<dbReference type="InterPro" id="IPR012675">
    <property type="entry name" value="Beta-grasp_dom_sf"/>
</dbReference>
<dbReference type="InterPro" id="IPR003607">
    <property type="entry name" value="HD/PDEase_dom"/>
</dbReference>
<reference evidence="8 9" key="1">
    <citation type="submission" date="2016-10" db="EMBL/GenBank/DDBJ databases">
        <authorList>
            <person name="de Groot N.N."/>
        </authorList>
    </citation>
    <scope>NUCLEOTIDE SEQUENCE [LARGE SCALE GENOMIC DNA]</scope>
    <source>
        <strain evidence="8 9">DSM 1736</strain>
    </source>
</reference>
<dbReference type="InterPro" id="IPR045600">
    <property type="entry name" value="RelA/SpoT_AH_RIS"/>
</dbReference>
<evidence type="ECO:0000256" key="4">
    <source>
        <dbReference type="RuleBase" id="RU003847"/>
    </source>
</evidence>
<protein>
    <recommendedName>
        <fullName evidence="2">GTP diphosphokinase</fullName>
        <ecNumber evidence="2">2.7.6.5</ecNumber>
    </recommendedName>
</protein>
<keyword evidence="8" id="KW-0808">Transferase</keyword>
<evidence type="ECO:0000256" key="3">
    <source>
        <dbReference type="ARBA" id="ARBA00048244"/>
    </source>
</evidence>
<dbReference type="Pfam" id="PF02824">
    <property type="entry name" value="TGS"/>
    <property type="match status" value="1"/>
</dbReference>
<dbReference type="SMART" id="SM00471">
    <property type="entry name" value="HDc"/>
    <property type="match status" value="1"/>
</dbReference>
<evidence type="ECO:0000313" key="8">
    <source>
        <dbReference type="EMBL" id="SDL52255.1"/>
    </source>
</evidence>
<dbReference type="NCBIfam" id="TIGR00691">
    <property type="entry name" value="spoT_relA"/>
    <property type="match status" value="1"/>
</dbReference>
<dbReference type="InterPro" id="IPR002912">
    <property type="entry name" value="ACT_dom"/>
</dbReference>
<dbReference type="PANTHER" id="PTHR21262">
    <property type="entry name" value="GUANOSINE-3',5'-BIS DIPHOSPHATE 3'-PYROPHOSPHOHYDROLASE"/>
    <property type="match status" value="1"/>
</dbReference>
<dbReference type="AlphaFoldDB" id="A0A1G9KSJ8"/>
<comment type="function">
    <text evidence="4">In eubacteria ppGpp (guanosine 3'-diphosphate 5'-diphosphate) is a mediator of the stringent response that coordinates a variety of cellular activities in response to changes in nutritional abundance.</text>
</comment>
<evidence type="ECO:0000259" key="5">
    <source>
        <dbReference type="PROSITE" id="PS51671"/>
    </source>
</evidence>
<dbReference type="PROSITE" id="PS51831">
    <property type="entry name" value="HD"/>
    <property type="match status" value="1"/>
</dbReference>
<keyword evidence="9" id="KW-1185">Reference proteome</keyword>
<dbReference type="SUPFAM" id="SSF81271">
    <property type="entry name" value="TGS-like"/>
    <property type="match status" value="1"/>
</dbReference>
<dbReference type="GO" id="GO:0008728">
    <property type="term" value="F:GTP diphosphokinase activity"/>
    <property type="evidence" value="ECO:0007669"/>
    <property type="project" value="UniProtKB-EC"/>
</dbReference>
<dbReference type="CDD" id="cd01668">
    <property type="entry name" value="TGS_RSH"/>
    <property type="match status" value="1"/>
</dbReference>
<feature type="domain" description="HD" evidence="6">
    <location>
        <begin position="50"/>
        <end position="149"/>
    </location>
</feature>
<dbReference type="RefSeq" id="WP_092067243.1">
    <property type="nucleotide sequence ID" value="NZ_FNHB01000001.1"/>
</dbReference>
<dbReference type="Pfam" id="PF04607">
    <property type="entry name" value="RelA_SpoT"/>
    <property type="match status" value="1"/>
</dbReference>
<dbReference type="GO" id="GO:0015970">
    <property type="term" value="P:guanosine tetraphosphate biosynthetic process"/>
    <property type="evidence" value="ECO:0007669"/>
    <property type="project" value="UniProtKB-UniPathway"/>
</dbReference>
<feature type="domain" description="ACT" evidence="5">
    <location>
        <begin position="655"/>
        <end position="729"/>
    </location>
</feature>
<evidence type="ECO:0000259" key="7">
    <source>
        <dbReference type="PROSITE" id="PS51880"/>
    </source>
</evidence>
<dbReference type="Gene3D" id="1.10.3210.10">
    <property type="entry name" value="Hypothetical protein af1432"/>
    <property type="match status" value="1"/>
</dbReference>
<organism evidence="8 9">
    <name type="scientific">Dendrosporobacter quercicolus</name>
    <dbReference type="NCBI Taxonomy" id="146817"/>
    <lineage>
        <taxon>Bacteria</taxon>
        <taxon>Bacillati</taxon>
        <taxon>Bacillota</taxon>
        <taxon>Negativicutes</taxon>
        <taxon>Selenomonadales</taxon>
        <taxon>Sporomusaceae</taxon>
        <taxon>Dendrosporobacter</taxon>
    </lineage>
</organism>
<keyword evidence="8" id="KW-0418">Kinase</keyword>
<accession>A0A1G9KSJ8</accession>
<dbReference type="SUPFAM" id="SSF109604">
    <property type="entry name" value="HD-domain/PDEase-like"/>
    <property type="match status" value="1"/>
</dbReference>
<evidence type="ECO:0000256" key="2">
    <source>
        <dbReference type="ARBA" id="ARBA00013251"/>
    </source>
</evidence>
<dbReference type="Pfam" id="PF13291">
    <property type="entry name" value="ACT_4"/>
    <property type="match status" value="1"/>
</dbReference>